<evidence type="ECO:0000256" key="9">
    <source>
        <dbReference type="SAM" id="MobiDB-lite"/>
    </source>
</evidence>
<dbReference type="InterPro" id="IPR058899">
    <property type="entry name" value="TGFBR3/Endoglin-like_N"/>
</dbReference>
<evidence type="ECO:0000256" key="6">
    <source>
        <dbReference type="ARBA" id="ARBA00023136"/>
    </source>
</evidence>
<dbReference type="Proteomes" id="UP000008672">
    <property type="component" value="Unassembled WGS sequence"/>
</dbReference>
<evidence type="ECO:0000256" key="8">
    <source>
        <dbReference type="ARBA" id="ARBA00023180"/>
    </source>
</evidence>
<feature type="chain" id="PRO_5004043801" evidence="11">
    <location>
        <begin position="20"/>
        <end position="674"/>
    </location>
</feature>
<dbReference type="KEGG" id="lcm:102365043"/>
<reference evidence="14" key="1">
    <citation type="submission" date="2011-08" db="EMBL/GenBank/DDBJ databases">
        <title>The draft genome of Latimeria chalumnae.</title>
        <authorList>
            <person name="Di Palma F."/>
            <person name="Alfoldi J."/>
            <person name="Johnson J."/>
            <person name="Berlin A."/>
            <person name="Gnerre S."/>
            <person name="Jaffe D."/>
            <person name="MacCallum I."/>
            <person name="Young S."/>
            <person name="Walker B.J."/>
            <person name="Lander E."/>
            <person name="Lindblad-Toh K."/>
        </authorList>
    </citation>
    <scope>NUCLEOTIDE SEQUENCE [LARGE SCALE GENOMIC DNA]</scope>
    <source>
        <strain evidence="14">Wild caught</strain>
    </source>
</reference>
<accession>M3XJX4</accession>
<keyword evidence="4 11" id="KW-0732">Signal</keyword>
<protein>
    <submittedName>
        <fullName evidence="13">Endoglin</fullName>
    </submittedName>
</protein>
<dbReference type="GeneTree" id="ENSGT00530000063861"/>
<dbReference type="Ensembl" id="ENSLACT00000026566.1">
    <property type="protein sequence ID" value="ENSLACP00000023030.1"/>
    <property type="gene ID" value="ENSLACG00000022182.1"/>
</dbReference>
<comment type="subcellular location">
    <subcellularLocation>
        <location evidence="1">Cell membrane</location>
        <topology evidence="1">Single-pass type I membrane protein</topology>
    </subcellularLocation>
</comment>
<dbReference type="Gene3D" id="2.60.40.4100">
    <property type="entry name" value="Zona pellucida, ZP-C domain"/>
    <property type="match status" value="1"/>
</dbReference>
<evidence type="ECO:0000256" key="3">
    <source>
        <dbReference type="ARBA" id="ARBA00022692"/>
    </source>
</evidence>
<evidence type="ECO:0000259" key="12">
    <source>
        <dbReference type="Pfam" id="PF26060"/>
    </source>
</evidence>
<evidence type="ECO:0000256" key="2">
    <source>
        <dbReference type="ARBA" id="ARBA00022475"/>
    </source>
</evidence>
<evidence type="ECO:0000256" key="1">
    <source>
        <dbReference type="ARBA" id="ARBA00004251"/>
    </source>
</evidence>
<dbReference type="PANTHER" id="PTHR14002:SF43">
    <property type="entry name" value="DELTA-LIKE PROTEIN"/>
    <property type="match status" value="1"/>
</dbReference>
<dbReference type="EMBL" id="AFYH01046140">
    <property type="status" value="NOT_ANNOTATED_CDS"/>
    <property type="molecule type" value="Genomic_DNA"/>
</dbReference>
<dbReference type="AlphaFoldDB" id="M3XJX4"/>
<dbReference type="HOGENOM" id="CLU_027805_0_0_1"/>
<dbReference type="EMBL" id="AFYH01046144">
    <property type="status" value="NOT_ANNOTATED_CDS"/>
    <property type="molecule type" value="Genomic_DNA"/>
</dbReference>
<feature type="domain" description="TGFBR3/Endoglin-like N-terminal" evidence="12">
    <location>
        <begin position="209"/>
        <end position="332"/>
    </location>
</feature>
<keyword evidence="2" id="KW-1003">Cell membrane</keyword>
<dbReference type="InParanoid" id="M3XJX4"/>
<keyword evidence="3 10" id="KW-0812">Transmembrane</keyword>
<dbReference type="InterPro" id="IPR042235">
    <property type="entry name" value="ZP-C_dom"/>
</dbReference>
<dbReference type="Bgee" id="ENSLACG00000022182">
    <property type="expression patterns" value="Expressed in muscle tissue and 2 other cell types or tissues"/>
</dbReference>
<dbReference type="eggNOG" id="ENOG502RZQ9">
    <property type="taxonomic scope" value="Eukaryota"/>
</dbReference>
<keyword evidence="7" id="KW-1015">Disulfide bond</keyword>
<keyword evidence="5 10" id="KW-1133">Transmembrane helix</keyword>
<feature type="region of interest" description="Disordered" evidence="9">
    <location>
        <begin position="652"/>
        <end position="674"/>
    </location>
</feature>
<feature type="signal peptide" evidence="11">
    <location>
        <begin position="1"/>
        <end position="19"/>
    </location>
</feature>
<proteinExistence type="predicted"/>
<evidence type="ECO:0000256" key="5">
    <source>
        <dbReference type="ARBA" id="ARBA00022989"/>
    </source>
</evidence>
<keyword evidence="8" id="KW-0325">Glycoprotein</keyword>
<dbReference type="Pfam" id="PF26060">
    <property type="entry name" value="TGFBR3_N"/>
    <property type="match status" value="2"/>
</dbReference>
<dbReference type="EMBL" id="AFYH01046142">
    <property type="status" value="NOT_ANNOTATED_CDS"/>
    <property type="molecule type" value="Genomic_DNA"/>
</dbReference>
<reference evidence="13" key="2">
    <citation type="submission" date="2025-08" db="UniProtKB">
        <authorList>
            <consortium name="Ensembl"/>
        </authorList>
    </citation>
    <scope>IDENTIFICATION</scope>
</reference>
<reference evidence="13" key="3">
    <citation type="submission" date="2025-09" db="UniProtKB">
        <authorList>
            <consortium name="Ensembl"/>
        </authorList>
    </citation>
    <scope>IDENTIFICATION</scope>
</reference>
<keyword evidence="6 10" id="KW-0472">Membrane</keyword>
<feature type="transmembrane region" description="Helical" evidence="10">
    <location>
        <begin position="605"/>
        <end position="632"/>
    </location>
</feature>
<evidence type="ECO:0000256" key="7">
    <source>
        <dbReference type="ARBA" id="ARBA00023157"/>
    </source>
</evidence>
<dbReference type="GeneID" id="102365043"/>
<dbReference type="EMBL" id="AFYH01046141">
    <property type="status" value="NOT_ANNOTATED_CDS"/>
    <property type="molecule type" value="Genomic_DNA"/>
</dbReference>
<feature type="domain" description="TGFBR3/Endoglin-like N-terminal" evidence="12">
    <location>
        <begin position="46"/>
        <end position="203"/>
    </location>
</feature>
<gene>
    <name evidence="13" type="primary">ENG</name>
</gene>
<sequence>MQTTLVLMMLMASVTPIQTGPLEAHFLCHVKPVDQKHPVQAFLDNQPIKSCVSNGTIGQENEVHVINLKLTDQPKVSAQVVDLVVKPKEESKHYSRSVVFVLASSEMVHWNLQLDMIPFDMKIYVSQNASLQGSEFEVQITKVDLPLESKELQKWTINKYNAITSFTELENAAVIHLKLGEDHKNPSSCVMETSTKSAQNLESLLPARITGCVNKALSSEKEVHIIRVLQAPENGIKKITVDVSCPPEKAISPKTILVLQTPDFVTGDIIANMSLQLLVNGNFTFVNSEFPVPSTNLPNTQQELVNLALKQGFGLVTSYTEITMASQVEIRLLNCILEETNDPMMSSTQMPLPAEGLKVALTQLKNLWEFRCLNDSMVISGSMNIIQFISKDLMLTFADPNCKMVVTEGDFHLKAPYNECGTTYDKENKKFTNRVVGLINTLEIPEHELVTCEEIITQMEVYGNPDFVYPPKKVYDNKKVYVEISLETFSRDWMLYIENCTLISTQDYRLLIEKNMEMDSTLEFLDVPIDGAQNPGKTILKSRFEFTHSQLQNQVCNLNCVIYASKPTESYRYKRVLKKTLQVGCCCSPDEMLNCPTEPDRKGELGLPALLGISFGAFVIGALLMAALWFIYSQTGSSMKRTLVPTALPASGNSSANHSIGSTQSTPCSTSSIA</sequence>
<keyword evidence="14" id="KW-1185">Reference proteome</keyword>
<evidence type="ECO:0000313" key="14">
    <source>
        <dbReference type="Proteomes" id="UP000008672"/>
    </source>
</evidence>
<organism evidence="13 14">
    <name type="scientific">Latimeria chalumnae</name>
    <name type="common">Coelacanth</name>
    <dbReference type="NCBI Taxonomy" id="7897"/>
    <lineage>
        <taxon>Eukaryota</taxon>
        <taxon>Metazoa</taxon>
        <taxon>Chordata</taxon>
        <taxon>Craniata</taxon>
        <taxon>Vertebrata</taxon>
        <taxon>Euteleostomi</taxon>
        <taxon>Coelacanthiformes</taxon>
        <taxon>Coelacanthidae</taxon>
        <taxon>Latimeria</taxon>
    </lineage>
</organism>
<name>M3XJX4_LATCH</name>
<dbReference type="STRING" id="7897.ENSLACP00000023030"/>
<evidence type="ECO:0000256" key="10">
    <source>
        <dbReference type="SAM" id="Phobius"/>
    </source>
</evidence>
<dbReference type="PANTHER" id="PTHR14002">
    <property type="entry name" value="ENDOGLIN/TGF-BETA RECEPTOR TYPE III"/>
    <property type="match status" value="1"/>
</dbReference>
<evidence type="ECO:0000313" key="13">
    <source>
        <dbReference type="Ensembl" id="ENSLACP00000023030.1"/>
    </source>
</evidence>
<dbReference type="FunCoup" id="M3XJX4">
    <property type="interactions" value="76"/>
</dbReference>
<evidence type="ECO:0000256" key="11">
    <source>
        <dbReference type="SAM" id="SignalP"/>
    </source>
</evidence>
<dbReference type="OrthoDB" id="10072329at2759"/>
<evidence type="ECO:0000256" key="4">
    <source>
        <dbReference type="ARBA" id="ARBA00022729"/>
    </source>
</evidence>
<dbReference type="EMBL" id="AFYH01046143">
    <property type="status" value="NOT_ANNOTATED_CDS"/>
    <property type="molecule type" value="Genomic_DNA"/>
</dbReference>